<keyword evidence="2" id="KW-0479">Metal-binding</keyword>
<reference evidence="9" key="1">
    <citation type="submission" date="2020-09" db="EMBL/GenBank/DDBJ databases">
        <authorList>
            <person name="Kikuchi T."/>
        </authorList>
    </citation>
    <scope>NUCLEOTIDE SEQUENCE</scope>
    <source>
        <strain evidence="9">SH1</strain>
    </source>
</reference>
<evidence type="ECO:0000256" key="3">
    <source>
        <dbReference type="ARBA" id="ARBA00022771"/>
    </source>
</evidence>
<feature type="region of interest" description="Disordered" evidence="7">
    <location>
        <begin position="1"/>
        <end position="37"/>
    </location>
</feature>
<dbReference type="PROSITE" id="PS50089">
    <property type="entry name" value="ZF_RING_2"/>
    <property type="match status" value="1"/>
</dbReference>
<dbReference type="Proteomes" id="UP000783686">
    <property type="component" value="Unassembled WGS sequence"/>
</dbReference>
<dbReference type="InterPro" id="IPR017907">
    <property type="entry name" value="Znf_RING_CS"/>
</dbReference>
<dbReference type="Gene3D" id="3.30.40.10">
    <property type="entry name" value="Zinc/RING finger domain, C3HC4 (zinc finger)"/>
    <property type="match status" value="1"/>
</dbReference>
<dbReference type="InterPro" id="IPR051507">
    <property type="entry name" value="PcG_RING_finger"/>
</dbReference>
<name>A0A811KS18_9BILA</name>
<keyword evidence="5" id="KW-0539">Nucleus</keyword>
<keyword evidence="10" id="KW-1185">Reference proteome</keyword>
<dbReference type="SMART" id="SM00184">
    <property type="entry name" value="RING"/>
    <property type="match status" value="1"/>
</dbReference>
<dbReference type="Pfam" id="PF13923">
    <property type="entry name" value="zf-C3HC4_2"/>
    <property type="match status" value="1"/>
</dbReference>
<protein>
    <recommendedName>
        <fullName evidence="8">RING-type domain-containing protein</fullName>
    </recommendedName>
</protein>
<dbReference type="InterPro" id="IPR001841">
    <property type="entry name" value="Znf_RING"/>
</dbReference>
<organism evidence="9 10">
    <name type="scientific">Bursaphelenchus okinawaensis</name>
    <dbReference type="NCBI Taxonomy" id="465554"/>
    <lineage>
        <taxon>Eukaryota</taxon>
        <taxon>Metazoa</taxon>
        <taxon>Ecdysozoa</taxon>
        <taxon>Nematoda</taxon>
        <taxon>Chromadorea</taxon>
        <taxon>Rhabditida</taxon>
        <taxon>Tylenchina</taxon>
        <taxon>Tylenchomorpha</taxon>
        <taxon>Aphelenchoidea</taxon>
        <taxon>Aphelenchoididae</taxon>
        <taxon>Bursaphelenchus</taxon>
    </lineage>
</organism>
<gene>
    <name evidence="9" type="ORF">BOKJ2_LOCUS7469</name>
</gene>
<dbReference type="FunFam" id="3.30.40.10:FF:000122">
    <property type="entry name" value="polycomb group RING finger protein 1"/>
    <property type="match status" value="1"/>
</dbReference>
<evidence type="ECO:0000256" key="2">
    <source>
        <dbReference type="ARBA" id="ARBA00022723"/>
    </source>
</evidence>
<feature type="domain" description="RING-type" evidence="8">
    <location>
        <begin position="59"/>
        <end position="98"/>
    </location>
</feature>
<evidence type="ECO:0000259" key="8">
    <source>
        <dbReference type="PROSITE" id="PS50089"/>
    </source>
</evidence>
<evidence type="ECO:0000256" key="5">
    <source>
        <dbReference type="ARBA" id="ARBA00023242"/>
    </source>
</evidence>
<dbReference type="Proteomes" id="UP000614601">
    <property type="component" value="Unassembled WGS sequence"/>
</dbReference>
<evidence type="ECO:0000256" key="4">
    <source>
        <dbReference type="ARBA" id="ARBA00022833"/>
    </source>
</evidence>
<evidence type="ECO:0000256" key="7">
    <source>
        <dbReference type="SAM" id="MobiDB-lite"/>
    </source>
</evidence>
<dbReference type="AlphaFoldDB" id="A0A811KS18"/>
<comment type="subcellular location">
    <subcellularLocation>
        <location evidence="1">Nucleus</location>
    </subcellularLocation>
</comment>
<keyword evidence="4" id="KW-0862">Zinc</keyword>
<proteinExistence type="predicted"/>
<dbReference type="SUPFAM" id="SSF57850">
    <property type="entry name" value="RING/U-box"/>
    <property type="match status" value="1"/>
</dbReference>
<accession>A0A811KS18</accession>
<evidence type="ECO:0000256" key="1">
    <source>
        <dbReference type="ARBA" id="ARBA00004123"/>
    </source>
</evidence>
<comment type="caution">
    <text evidence="9">The sequence shown here is derived from an EMBL/GenBank/DDBJ whole genome shotgun (WGS) entry which is preliminary data.</text>
</comment>
<dbReference type="EMBL" id="CAJFCW020000004">
    <property type="protein sequence ID" value="CAG9109761.1"/>
    <property type="molecule type" value="Genomic_DNA"/>
</dbReference>
<dbReference type="Gene3D" id="3.10.20.90">
    <property type="entry name" value="Phosphatidylinositol 3-kinase Catalytic Subunit, Chain A, domain 1"/>
    <property type="match status" value="1"/>
</dbReference>
<evidence type="ECO:0000313" key="10">
    <source>
        <dbReference type="Proteomes" id="UP000614601"/>
    </source>
</evidence>
<keyword evidence="3 6" id="KW-0863">Zinc-finger</keyword>
<evidence type="ECO:0000256" key="6">
    <source>
        <dbReference type="PROSITE-ProRule" id="PRU00175"/>
    </source>
</evidence>
<dbReference type="PROSITE" id="PS00518">
    <property type="entry name" value="ZF_RING_1"/>
    <property type="match status" value="1"/>
</dbReference>
<dbReference type="InterPro" id="IPR013083">
    <property type="entry name" value="Znf_RING/FYVE/PHD"/>
</dbReference>
<feature type="compositionally biased region" description="Basic residues" evidence="7">
    <location>
        <begin position="9"/>
        <end position="18"/>
    </location>
</feature>
<evidence type="ECO:0000313" key="9">
    <source>
        <dbReference type="EMBL" id="CAD5218259.1"/>
    </source>
</evidence>
<dbReference type="OrthoDB" id="1305878at2759"/>
<dbReference type="EMBL" id="CAJFDH010000004">
    <property type="protein sequence ID" value="CAD5218259.1"/>
    <property type="molecule type" value="Genomic_DNA"/>
</dbReference>
<dbReference type="PANTHER" id="PTHR45893">
    <property type="entry name" value="POLYCOMB GROUP RING FINGER PROTEIN"/>
    <property type="match status" value="1"/>
</dbReference>
<sequence>MKPPISTTKKPHKARKVKAEKQDEDAPCSSKSKEGPDYLHDKEHGYMVKLKLLNSNLTCGICQGYLIDAITIMDCLHSFCKSCLLMYFEDNKDCPECHTVIHQSHPTHYVTYDRTLQEIVYKLVPGLLEAEQKRRKQFYEERKRLGIHDGEDEEESDQVLQKDEQAYENAVIQPKIKGKCCDEQDMDVAHNRLGDKDAVCLIPADDTPPLKHAVIALNPLATITTLKRLLSYFLFDGDTSHYNEFDIFCNDELMGRDYSVVFIRKTRLRQLDVDEPITLIYKKHKEF</sequence>
<dbReference type="GO" id="GO:0005634">
    <property type="term" value="C:nucleus"/>
    <property type="evidence" value="ECO:0007669"/>
    <property type="project" value="UniProtKB-SubCell"/>
</dbReference>
<dbReference type="GO" id="GO:0008270">
    <property type="term" value="F:zinc ion binding"/>
    <property type="evidence" value="ECO:0007669"/>
    <property type="project" value="UniProtKB-KW"/>
</dbReference>